<dbReference type="Proteomes" id="UP000664731">
    <property type="component" value="Unassembled WGS sequence"/>
</dbReference>
<evidence type="ECO:0000313" key="3">
    <source>
        <dbReference type="Proteomes" id="UP000664731"/>
    </source>
</evidence>
<protein>
    <submittedName>
        <fullName evidence="2">Uncharacterized protein</fullName>
    </submittedName>
</protein>
<dbReference type="RefSeq" id="WP_207574919.1">
    <property type="nucleotide sequence ID" value="NZ_JAFNME010000009.1"/>
</dbReference>
<proteinExistence type="predicted"/>
<sequence length="166" mass="18040">MSDLHCPNCGTELDLATAFCAETDRKALERLVATSVPLGARVLQYIGLHQPAKQRLTAAKKIKLLLQLLPDLERRAITHRGRDWQAPLPAWAAAIDQMLLSRDAGKLELPLKGHGYLYAVIASSADRIEAQAEHQREAERAAAARARSHSSGQPTDAGQLLQAPAP</sequence>
<reference evidence="2" key="1">
    <citation type="submission" date="2021-03" db="EMBL/GenBank/DDBJ databases">
        <title>Comamonas denitrificans.</title>
        <authorList>
            <person name="Finster K."/>
        </authorList>
    </citation>
    <scope>NUCLEOTIDE SEQUENCE</scope>
    <source>
        <strain evidence="2">MM2021_4</strain>
    </source>
</reference>
<organism evidence="2 3">
    <name type="scientific">Comamonas denitrificans</name>
    <dbReference type="NCBI Taxonomy" id="117506"/>
    <lineage>
        <taxon>Bacteria</taxon>
        <taxon>Pseudomonadati</taxon>
        <taxon>Pseudomonadota</taxon>
        <taxon>Betaproteobacteria</taxon>
        <taxon>Burkholderiales</taxon>
        <taxon>Comamonadaceae</taxon>
        <taxon>Comamonas</taxon>
    </lineage>
</organism>
<dbReference type="AlphaFoldDB" id="A0A939GZZ2"/>
<feature type="region of interest" description="Disordered" evidence="1">
    <location>
        <begin position="131"/>
        <end position="166"/>
    </location>
</feature>
<dbReference type="EMBL" id="JAFNME010000009">
    <property type="protein sequence ID" value="MBO1249400.1"/>
    <property type="molecule type" value="Genomic_DNA"/>
</dbReference>
<keyword evidence="3" id="KW-1185">Reference proteome</keyword>
<comment type="caution">
    <text evidence="2">The sequence shown here is derived from an EMBL/GenBank/DDBJ whole genome shotgun (WGS) entry which is preliminary data.</text>
</comment>
<evidence type="ECO:0000256" key="1">
    <source>
        <dbReference type="SAM" id="MobiDB-lite"/>
    </source>
</evidence>
<feature type="non-terminal residue" evidence="2">
    <location>
        <position position="166"/>
    </location>
</feature>
<gene>
    <name evidence="2" type="ORF">J1777_06050</name>
</gene>
<accession>A0A939GZZ2</accession>
<feature type="compositionally biased region" description="Basic and acidic residues" evidence="1">
    <location>
        <begin position="131"/>
        <end position="142"/>
    </location>
</feature>
<name>A0A939GZZ2_9BURK</name>
<evidence type="ECO:0000313" key="2">
    <source>
        <dbReference type="EMBL" id="MBO1249400.1"/>
    </source>
</evidence>